<feature type="transmembrane region" description="Helical" evidence="12">
    <location>
        <begin position="157"/>
        <end position="175"/>
    </location>
</feature>
<evidence type="ECO:0000256" key="9">
    <source>
        <dbReference type="ARBA" id="ARBA00023279"/>
    </source>
</evidence>
<evidence type="ECO:0000256" key="5">
    <source>
        <dbReference type="ARBA" id="ARBA00022989"/>
    </source>
</evidence>
<evidence type="ECO:0000256" key="1">
    <source>
        <dbReference type="ARBA" id="ARBA00004251"/>
    </source>
</evidence>
<name>A0A3B1CHP9_9ZZZZ</name>
<evidence type="ECO:0000313" key="13">
    <source>
        <dbReference type="EMBL" id="VAX27742.1"/>
    </source>
</evidence>
<keyword evidence="9" id="KW-0278">Fertilization</keyword>
<accession>A0A3B1CHP9</accession>
<organism evidence="13">
    <name type="scientific">hydrothermal vent metagenome</name>
    <dbReference type="NCBI Taxonomy" id="652676"/>
    <lineage>
        <taxon>unclassified sequences</taxon>
        <taxon>metagenomes</taxon>
        <taxon>ecological metagenomes</taxon>
    </lineage>
</organism>
<feature type="compositionally biased region" description="Basic and acidic residues" evidence="11">
    <location>
        <begin position="703"/>
        <end position="726"/>
    </location>
</feature>
<feature type="region of interest" description="Disordered" evidence="11">
    <location>
        <begin position="748"/>
        <end position="767"/>
    </location>
</feature>
<feature type="region of interest" description="Disordered" evidence="11">
    <location>
        <begin position="689"/>
        <end position="726"/>
    </location>
</feature>
<dbReference type="PANTHER" id="PTHR31764:SF0">
    <property type="entry name" value="GENERATIVE CELL SPECIFIC-1_HAP2 DOMAIN-CONTAINING PROTEIN"/>
    <property type="match status" value="1"/>
</dbReference>
<dbReference type="GO" id="GO:0005886">
    <property type="term" value="C:plasma membrane"/>
    <property type="evidence" value="ECO:0007669"/>
    <property type="project" value="UniProtKB-SubCell"/>
</dbReference>
<gene>
    <name evidence="13" type="ORF">MNBD_IGNAVI01-2712</name>
</gene>
<keyword evidence="7 12" id="KW-0472">Membrane</keyword>
<feature type="coiled-coil region" evidence="10">
    <location>
        <begin position="937"/>
        <end position="1028"/>
    </location>
</feature>
<evidence type="ECO:0000256" key="8">
    <source>
        <dbReference type="ARBA" id="ARBA00023157"/>
    </source>
</evidence>
<feature type="transmembrane region" description="Helical" evidence="12">
    <location>
        <begin position="24"/>
        <end position="48"/>
    </location>
</feature>
<dbReference type="PANTHER" id="PTHR31764">
    <property type="entry name" value="PROTEIN HAPLESS 2"/>
    <property type="match status" value="1"/>
</dbReference>
<reference evidence="13" key="1">
    <citation type="submission" date="2018-06" db="EMBL/GenBank/DDBJ databases">
        <authorList>
            <person name="Zhirakovskaya E."/>
        </authorList>
    </citation>
    <scope>NUCLEOTIDE SEQUENCE</scope>
</reference>
<evidence type="ECO:0000256" key="12">
    <source>
        <dbReference type="SAM" id="Phobius"/>
    </source>
</evidence>
<evidence type="ECO:0000256" key="6">
    <source>
        <dbReference type="ARBA" id="ARBA00023121"/>
    </source>
</evidence>
<evidence type="ECO:0000256" key="4">
    <source>
        <dbReference type="ARBA" id="ARBA00022729"/>
    </source>
</evidence>
<keyword evidence="2" id="KW-1003">Cell membrane</keyword>
<sequence length="1121" mass="130028">MSKAEKQIEKIRSKLKALYKKENLIKAIIGLNLVVVLVLVLNVLLSLLELSGLNSITERTILFYIGIIIAIAGTFILAIVPMIKSFWKNINHEILAEKVGDYYPEIKDSLKNIIELSEERNNYFSETLTAAAINKVYEKTENFDFKKAESFNKTKKFFLLSAVTIIIAVVLFYSIPGMRGASYRIINYSQKFEQTQRTKFYIKPGNTTATKNSDVAIIVETIGERPKTITLLTKSSEEPDYVEHNIFPDTNGVFKFRINSIKSPVEYFAQSEEIMSDVYKIEVIDKPIISKLRLTIIPPKYSRLKKYVQKDNGNIRELKGSKVELKLQSSKELGSGYLIFSDSAKQNLIIDGKNANTSFSVSKNLSYKIIIIDSTKNKNKNPVTYSVTSKVDEYPSLTVIAPEASTKLTKSEQVLVQLKISDDYGFKDLSLRHRLTASNFEKPEEKFTTVPITFDKRQKEQEVFYVWDVSDLFLTAGDVVSFYFEVIDNDYVSGPKSTKSPLLTLYVPTLEELFNDAETTQEEAVKEIKETIEDAEKLREELEKLSNEMKTDKKEIDWEEKKKIEDASQKFKELKRKIEKTQKKLSEKQNELEQNDLLSKETLEKYNELQKLMDEMNSEEMKNALEKLQQKLESMNRENAQKSLEEMKFDEEMFRKSLERTVNLLKRIQIEQKMDEVLKRTKDIQKSLSDLEKETQKSDLSQEETKNKLEEKQKEISKKLERLGEETKKLQEKMKEFEDMPNDQMEDLQKEMESQKNNERSKKTEQQLSDQMKMDALNNMQMLSQNMQKTSEQMQSMQQQMQMQNQLQTMYDMMKAVNNLLELSKQQEALKKNIDRKNSNQLNKNAPKQEEILSGLDKTIKQLSDLSQKTFAITPEMGRALGQAKAEMNKSMNAMQNRNSSMAMQGQTGAMKYLNEAATMMKGKMDQMMNGGQGGGMMSMMQQMQQLSQQQMQLNKLTQQLNKGKLTPQQQQQLQRLAKQQDMIRKSLEQLNRENKESGQSKKVATDLDKVLDEMEEVIKRMQTEKVNDDLVQSQEKILSKLLDAQRSINQRDFEERRESNVGNRFNRKSPKDINLSAEEKKNKIREELMKAIKEGYSQDYEELIRKYYEALEELKTPVKK</sequence>
<dbReference type="AlphaFoldDB" id="A0A3B1CHP9"/>
<keyword evidence="8" id="KW-1015">Disulfide bond</keyword>
<evidence type="ECO:0000256" key="10">
    <source>
        <dbReference type="SAM" id="Coils"/>
    </source>
</evidence>
<dbReference type="InterPro" id="IPR040326">
    <property type="entry name" value="HAP2/GCS1"/>
</dbReference>
<evidence type="ECO:0000256" key="11">
    <source>
        <dbReference type="SAM" id="MobiDB-lite"/>
    </source>
</evidence>
<feature type="transmembrane region" description="Helical" evidence="12">
    <location>
        <begin position="60"/>
        <end position="80"/>
    </location>
</feature>
<dbReference type="EMBL" id="UOGD01000393">
    <property type="protein sequence ID" value="VAX27742.1"/>
    <property type="molecule type" value="Genomic_DNA"/>
</dbReference>
<evidence type="ECO:0000256" key="7">
    <source>
        <dbReference type="ARBA" id="ARBA00023136"/>
    </source>
</evidence>
<feature type="coiled-coil region" evidence="10">
    <location>
        <begin position="510"/>
        <end position="645"/>
    </location>
</feature>
<keyword evidence="3 12" id="KW-0812">Transmembrane</keyword>
<comment type="subcellular location">
    <subcellularLocation>
        <location evidence="1">Cell membrane</location>
        <topology evidence="1">Single-pass type I membrane protein</topology>
    </subcellularLocation>
</comment>
<keyword evidence="4" id="KW-0732">Signal</keyword>
<keyword evidence="6" id="KW-0446">Lipid-binding</keyword>
<keyword evidence="5 12" id="KW-1133">Transmembrane helix</keyword>
<protein>
    <recommendedName>
        <fullName evidence="14">Liver stage antigen</fullName>
    </recommendedName>
</protein>
<keyword evidence="10" id="KW-0175">Coiled coil</keyword>
<proteinExistence type="predicted"/>
<evidence type="ECO:0000256" key="2">
    <source>
        <dbReference type="ARBA" id="ARBA00022475"/>
    </source>
</evidence>
<evidence type="ECO:0000256" key="3">
    <source>
        <dbReference type="ARBA" id="ARBA00022692"/>
    </source>
</evidence>
<feature type="compositionally biased region" description="Basic and acidic residues" evidence="11">
    <location>
        <begin position="748"/>
        <end position="765"/>
    </location>
</feature>
<dbReference type="GO" id="GO:0007338">
    <property type="term" value="P:single fertilization"/>
    <property type="evidence" value="ECO:0007669"/>
    <property type="project" value="UniProtKB-KW"/>
</dbReference>
<evidence type="ECO:0008006" key="14">
    <source>
        <dbReference type="Google" id="ProtNLM"/>
    </source>
</evidence>
<dbReference type="GO" id="GO:0008289">
    <property type="term" value="F:lipid binding"/>
    <property type="evidence" value="ECO:0007669"/>
    <property type="project" value="UniProtKB-KW"/>
</dbReference>